<dbReference type="AlphaFoldDB" id="A0A2H0RDV7"/>
<evidence type="ECO:0000313" key="3">
    <source>
        <dbReference type="EMBL" id="PIR44741.1"/>
    </source>
</evidence>
<dbReference type="Pfam" id="PF01541">
    <property type="entry name" value="GIY-YIG"/>
    <property type="match status" value="1"/>
</dbReference>
<proteinExistence type="inferred from homology"/>
<name>A0A2H0RDV7_9BACT</name>
<dbReference type="InterPro" id="IPR035901">
    <property type="entry name" value="GIY-YIG_endonuc_sf"/>
</dbReference>
<dbReference type="EMBL" id="PCYI01000019">
    <property type="protein sequence ID" value="PIR44741.1"/>
    <property type="molecule type" value="Genomic_DNA"/>
</dbReference>
<organism evidence="3 4">
    <name type="scientific">Candidatus Vogelbacteria bacterium CG10_big_fil_rev_8_21_14_0_10_51_16</name>
    <dbReference type="NCBI Taxonomy" id="1975045"/>
    <lineage>
        <taxon>Bacteria</taxon>
        <taxon>Candidatus Vogeliibacteriota</taxon>
    </lineage>
</organism>
<dbReference type="CDD" id="cd10449">
    <property type="entry name" value="GIY-YIG_SLX1_like"/>
    <property type="match status" value="1"/>
</dbReference>
<dbReference type="GO" id="GO:0004519">
    <property type="term" value="F:endonuclease activity"/>
    <property type="evidence" value="ECO:0007669"/>
    <property type="project" value="UniProtKB-KW"/>
</dbReference>
<evidence type="ECO:0000313" key="4">
    <source>
        <dbReference type="Proteomes" id="UP000228767"/>
    </source>
</evidence>
<comment type="caution">
    <text evidence="3">The sequence shown here is derived from an EMBL/GenBank/DDBJ whole genome shotgun (WGS) entry which is preliminary data.</text>
</comment>
<dbReference type="PANTHER" id="PTHR34477">
    <property type="entry name" value="UPF0213 PROTEIN YHBQ"/>
    <property type="match status" value="1"/>
</dbReference>
<dbReference type="Proteomes" id="UP000228767">
    <property type="component" value="Unassembled WGS sequence"/>
</dbReference>
<sequence>MYFVYIIKSLKDGKFYTGLTTDVTKRLAEHNRGKDSTPSTKSRGPFTLVHVEELPVLRTARAREKYLKSGAGREWRDNNIP</sequence>
<dbReference type="InterPro" id="IPR050190">
    <property type="entry name" value="UPF0213_domain"/>
</dbReference>
<protein>
    <submittedName>
        <fullName evidence="3">Endonuclease</fullName>
    </submittedName>
</protein>
<comment type="similarity">
    <text evidence="1">Belongs to the UPF0213 family.</text>
</comment>
<keyword evidence="3" id="KW-0378">Hydrolase</keyword>
<feature type="domain" description="GIY-YIG" evidence="2">
    <location>
        <begin position="1"/>
        <end position="79"/>
    </location>
</feature>
<evidence type="ECO:0000256" key="1">
    <source>
        <dbReference type="ARBA" id="ARBA00007435"/>
    </source>
</evidence>
<dbReference type="PANTHER" id="PTHR34477:SF1">
    <property type="entry name" value="UPF0213 PROTEIN YHBQ"/>
    <property type="match status" value="1"/>
</dbReference>
<evidence type="ECO:0000259" key="2">
    <source>
        <dbReference type="PROSITE" id="PS50164"/>
    </source>
</evidence>
<accession>A0A2H0RDV7</accession>
<dbReference type="SUPFAM" id="SSF82771">
    <property type="entry name" value="GIY-YIG endonuclease"/>
    <property type="match status" value="1"/>
</dbReference>
<gene>
    <name evidence="3" type="ORF">COV10_02555</name>
</gene>
<keyword evidence="3" id="KW-0255">Endonuclease</keyword>
<dbReference type="Gene3D" id="3.40.1440.10">
    <property type="entry name" value="GIY-YIG endonuclease"/>
    <property type="match status" value="1"/>
</dbReference>
<reference evidence="3 4" key="1">
    <citation type="submission" date="2017-09" db="EMBL/GenBank/DDBJ databases">
        <title>Depth-based differentiation of microbial function through sediment-hosted aquifers and enrichment of novel symbionts in the deep terrestrial subsurface.</title>
        <authorList>
            <person name="Probst A.J."/>
            <person name="Ladd B."/>
            <person name="Jarett J.K."/>
            <person name="Geller-Mcgrath D.E."/>
            <person name="Sieber C.M."/>
            <person name="Emerson J.B."/>
            <person name="Anantharaman K."/>
            <person name="Thomas B.C."/>
            <person name="Malmstrom R."/>
            <person name="Stieglmeier M."/>
            <person name="Klingl A."/>
            <person name="Woyke T."/>
            <person name="Ryan C.M."/>
            <person name="Banfield J.F."/>
        </authorList>
    </citation>
    <scope>NUCLEOTIDE SEQUENCE [LARGE SCALE GENOMIC DNA]</scope>
    <source>
        <strain evidence="3">CG10_big_fil_rev_8_21_14_0_10_51_16</strain>
    </source>
</reference>
<dbReference type="InterPro" id="IPR000305">
    <property type="entry name" value="GIY-YIG_endonuc"/>
</dbReference>
<dbReference type="PROSITE" id="PS50164">
    <property type="entry name" value="GIY_YIG"/>
    <property type="match status" value="1"/>
</dbReference>
<keyword evidence="3" id="KW-0540">Nuclease</keyword>